<organism evidence="4 5">
    <name type="scientific">Aspergillus bertholletiae</name>
    <dbReference type="NCBI Taxonomy" id="1226010"/>
    <lineage>
        <taxon>Eukaryota</taxon>
        <taxon>Fungi</taxon>
        <taxon>Dikarya</taxon>
        <taxon>Ascomycota</taxon>
        <taxon>Pezizomycotina</taxon>
        <taxon>Eurotiomycetes</taxon>
        <taxon>Eurotiomycetidae</taxon>
        <taxon>Eurotiales</taxon>
        <taxon>Aspergillaceae</taxon>
        <taxon>Aspergillus</taxon>
        <taxon>Aspergillus subgen. Circumdati</taxon>
    </lineage>
</organism>
<dbReference type="Gene3D" id="2.130.10.10">
    <property type="entry name" value="YVTN repeat-like/Quinoprotein amine dehydrogenase"/>
    <property type="match status" value="1"/>
</dbReference>
<dbReference type="OrthoDB" id="190105at2759"/>
<dbReference type="Pfam" id="PF00400">
    <property type="entry name" value="WD40"/>
    <property type="match status" value="4"/>
</dbReference>
<protein>
    <submittedName>
        <fullName evidence="4">WD40-repeat-containing domain protein</fullName>
    </submittedName>
</protein>
<dbReference type="Proteomes" id="UP000326198">
    <property type="component" value="Unassembled WGS sequence"/>
</dbReference>
<sequence>MASSSSVAKAREPTISKTFPRDGLSVTAGEIGARYVVIAKEATLYVVNLVDNSLHTLQEKGSPIWSLALHEDKNLFVTGATGGELQIWSLETKSVIRSLKGHTATVRSLQIVDDTTLISGGRDSTICIWDLDSDINEPRLVLKGHTETVRCLKVHGGVLVSEGNDGDARVWDIRTGQCLHVLKGHTGVLYALCFDGDRIVTGSLDSTIRVWDPQSGACLEVLSGHNGLITRLSLQGDTLISADSVGTVKMWCLSKASGRTLAEERDASVTSLVADGERIFFGNTNGSAYLVHPESGASETIVAGADAVWKVGFTSSNRPYMVYLKAGDTHMDIF</sequence>
<evidence type="ECO:0000313" key="4">
    <source>
        <dbReference type="EMBL" id="KAE8380082.1"/>
    </source>
</evidence>
<keyword evidence="5" id="KW-1185">Reference proteome</keyword>
<dbReference type="PROSITE" id="PS50294">
    <property type="entry name" value="WD_REPEATS_REGION"/>
    <property type="match status" value="3"/>
</dbReference>
<dbReference type="InterPro" id="IPR019775">
    <property type="entry name" value="WD40_repeat_CS"/>
</dbReference>
<evidence type="ECO:0000256" key="3">
    <source>
        <dbReference type="PROSITE-ProRule" id="PRU00221"/>
    </source>
</evidence>
<dbReference type="SUPFAM" id="SSF50978">
    <property type="entry name" value="WD40 repeat-like"/>
    <property type="match status" value="1"/>
</dbReference>
<reference evidence="4 5" key="1">
    <citation type="submission" date="2019-04" db="EMBL/GenBank/DDBJ databases">
        <title>Friends and foes A comparative genomics studyof 23 Aspergillus species from section Flavi.</title>
        <authorList>
            <consortium name="DOE Joint Genome Institute"/>
            <person name="Kjaerbolling I."/>
            <person name="Vesth T."/>
            <person name="Frisvad J.C."/>
            <person name="Nybo J.L."/>
            <person name="Theobald S."/>
            <person name="Kildgaard S."/>
            <person name="Isbrandt T."/>
            <person name="Kuo A."/>
            <person name="Sato A."/>
            <person name="Lyhne E.K."/>
            <person name="Kogle M.E."/>
            <person name="Wiebenga A."/>
            <person name="Kun R.S."/>
            <person name="Lubbers R.J."/>
            <person name="Makela M.R."/>
            <person name="Barry K."/>
            <person name="Chovatia M."/>
            <person name="Clum A."/>
            <person name="Daum C."/>
            <person name="Haridas S."/>
            <person name="He G."/>
            <person name="LaButti K."/>
            <person name="Lipzen A."/>
            <person name="Mondo S."/>
            <person name="Riley R."/>
            <person name="Salamov A."/>
            <person name="Simmons B.A."/>
            <person name="Magnuson J.K."/>
            <person name="Henrissat B."/>
            <person name="Mortensen U.H."/>
            <person name="Larsen T.O."/>
            <person name="Devries R.P."/>
            <person name="Grigoriev I.V."/>
            <person name="Machida M."/>
            <person name="Baker S.E."/>
            <person name="Andersen M.R."/>
        </authorList>
    </citation>
    <scope>NUCLEOTIDE SEQUENCE [LARGE SCALE GENOMIC DNA]</scope>
    <source>
        <strain evidence="4 5">IBT 29228</strain>
    </source>
</reference>
<dbReference type="InterPro" id="IPR020472">
    <property type="entry name" value="WD40_PAC1"/>
</dbReference>
<dbReference type="AlphaFoldDB" id="A0A5N7BE82"/>
<dbReference type="SMART" id="SM00320">
    <property type="entry name" value="WD40"/>
    <property type="match status" value="5"/>
</dbReference>
<name>A0A5N7BE82_9EURO</name>
<dbReference type="PRINTS" id="PR00320">
    <property type="entry name" value="GPROTEINBRPT"/>
</dbReference>
<dbReference type="InterPro" id="IPR036322">
    <property type="entry name" value="WD40_repeat_dom_sf"/>
</dbReference>
<dbReference type="InterPro" id="IPR015943">
    <property type="entry name" value="WD40/YVTN_repeat-like_dom_sf"/>
</dbReference>
<feature type="repeat" description="WD" evidence="3">
    <location>
        <begin position="182"/>
        <end position="221"/>
    </location>
</feature>
<dbReference type="PROSITE" id="PS00678">
    <property type="entry name" value="WD_REPEATS_1"/>
    <property type="match status" value="1"/>
</dbReference>
<feature type="repeat" description="WD" evidence="3">
    <location>
        <begin position="99"/>
        <end position="133"/>
    </location>
</feature>
<dbReference type="PANTHER" id="PTHR22847">
    <property type="entry name" value="WD40 REPEAT PROTEIN"/>
    <property type="match status" value="1"/>
</dbReference>
<keyword evidence="2" id="KW-0677">Repeat</keyword>
<keyword evidence="1 3" id="KW-0853">WD repeat</keyword>
<evidence type="ECO:0000313" key="5">
    <source>
        <dbReference type="Proteomes" id="UP000326198"/>
    </source>
</evidence>
<dbReference type="PROSITE" id="PS50082">
    <property type="entry name" value="WD_REPEATS_2"/>
    <property type="match status" value="4"/>
</dbReference>
<gene>
    <name evidence="4" type="ORF">BDV26DRAFT_279877</name>
</gene>
<dbReference type="InterPro" id="IPR001680">
    <property type="entry name" value="WD40_rpt"/>
</dbReference>
<dbReference type="CDD" id="cd00200">
    <property type="entry name" value="WD40"/>
    <property type="match status" value="1"/>
</dbReference>
<dbReference type="EMBL" id="ML736186">
    <property type="protein sequence ID" value="KAE8380082.1"/>
    <property type="molecule type" value="Genomic_DNA"/>
</dbReference>
<evidence type="ECO:0000256" key="2">
    <source>
        <dbReference type="ARBA" id="ARBA00022737"/>
    </source>
</evidence>
<proteinExistence type="predicted"/>
<accession>A0A5N7BE82</accession>
<evidence type="ECO:0000256" key="1">
    <source>
        <dbReference type="ARBA" id="ARBA00022574"/>
    </source>
</evidence>
<feature type="repeat" description="WD" evidence="3">
    <location>
        <begin position="57"/>
        <end position="98"/>
    </location>
</feature>
<feature type="repeat" description="WD" evidence="3">
    <location>
        <begin position="142"/>
        <end position="181"/>
    </location>
</feature>
<dbReference type="PANTHER" id="PTHR22847:SF732">
    <property type="entry name" value="F-BOX DOMAIN-CONTAINING PROTEIN"/>
    <property type="match status" value="1"/>
</dbReference>